<dbReference type="AlphaFoldDB" id="A0A409YFW5"/>
<dbReference type="EMBL" id="NHYE01000889">
    <property type="protein sequence ID" value="PPR01903.1"/>
    <property type="molecule type" value="Genomic_DNA"/>
</dbReference>
<comment type="caution">
    <text evidence="3">The sequence shown here is derived from an EMBL/GenBank/DDBJ whole genome shotgun (WGS) entry which is preliminary data.</text>
</comment>
<protein>
    <recommendedName>
        <fullName evidence="5">Extracellular membrane protein CFEM domain-containing protein</fullName>
    </recommendedName>
</protein>
<evidence type="ECO:0000313" key="3">
    <source>
        <dbReference type="EMBL" id="PPR01903.1"/>
    </source>
</evidence>
<feature type="region of interest" description="Disordered" evidence="1">
    <location>
        <begin position="133"/>
        <end position="207"/>
    </location>
</feature>
<reference evidence="3 4" key="1">
    <citation type="journal article" date="2018" name="Evol. Lett.">
        <title>Horizontal gene cluster transfer increased hallucinogenic mushroom diversity.</title>
        <authorList>
            <person name="Reynolds H.T."/>
            <person name="Vijayakumar V."/>
            <person name="Gluck-Thaler E."/>
            <person name="Korotkin H.B."/>
            <person name="Matheny P.B."/>
            <person name="Slot J.C."/>
        </authorList>
    </citation>
    <scope>NUCLEOTIDE SEQUENCE [LARGE SCALE GENOMIC DNA]</scope>
    <source>
        <strain evidence="3 4">SRW20</strain>
    </source>
</reference>
<evidence type="ECO:0000256" key="1">
    <source>
        <dbReference type="SAM" id="MobiDB-lite"/>
    </source>
</evidence>
<organism evidence="3 4">
    <name type="scientific">Gymnopilus dilepis</name>
    <dbReference type="NCBI Taxonomy" id="231916"/>
    <lineage>
        <taxon>Eukaryota</taxon>
        <taxon>Fungi</taxon>
        <taxon>Dikarya</taxon>
        <taxon>Basidiomycota</taxon>
        <taxon>Agaricomycotina</taxon>
        <taxon>Agaricomycetes</taxon>
        <taxon>Agaricomycetidae</taxon>
        <taxon>Agaricales</taxon>
        <taxon>Agaricineae</taxon>
        <taxon>Hymenogastraceae</taxon>
        <taxon>Gymnopilus</taxon>
    </lineage>
</organism>
<accession>A0A409YFW5</accession>
<evidence type="ECO:0000313" key="4">
    <source>
        <dbReference type="Proteomes" id="UP000284706"/>
    </source>
</evidence>
<feature type="compositionally biased region" description="Low complexity" evidence="1">
    <location>
        <begin position="151"/>
        <end position="178"/>
    </location>
</feature>
<evidence type="ECO:0000256" key="2">
    <source>
        <dbReference type="SAM" id="SignalP"/>
    </source>
</evidence>
<dbReference type="Proteomes" id="UP000284706">
    <property type="component" value="Unassembled WGS sequence"/>
</dbReference>
<evidence type="ECO:0008006" key="5">
    <source>
        <dbReference type="Google" id="ProtNLM"/>
    </source>
</evidence>
<name>A0A409YFW5_9AGAR</name>
<feature type="compositionally biased region" description="Polar residues" evidence="1">
    <location>
        <begin position="179"/>
        <end position="207"/>
    </location>
</feature>
<proteinExistence type="predicted"/>
<feature type="chain" id="PRO_5019342712" description="Extracellular membrane protein CFEM domain-containing protein" evidence="2">
    <location>
        <begin position="20"/>
        <end position="235"/>
    </location>
</feature>
<keyword evidence="2" id="KW-0732">Signal</keyword>
<dbReference type="InParanoid" id="A0A409YFW5"/>
<feature type="signal peptide" evidence="2">
    <location>
        <begin position="1"/>
        <end position="19"/>
    </location>
</feature>
<keyword evidence="4" id="KW-1185">Reference proteome</keyword>
<sequence>MHFISVFLVIFGFFSNAGGKLSTPCTALAVAGLNRRDLEFPAQCSGADLCGPIIQAAQSNCDAQCGCTQAVAAFLPLCQSCLLEVQNAQNSQNIIENESGSDANPTIPTVPSLAPERADTEFAAACAQAGFPIPGTGQPSSAEPTGPGSLDTSSSASVGGSASDSSSVDGTDSASGSAPNSATGTSGSNIENGQPGSEPSEGLTSGVSEQYRPSLLNSSWLLLGACMSLLVISES</sequence>
<gene>
    <name evidence="3" type="ORF">CVT26_011838</name>
</gene>